<evidence type="ECO:0000313" key="4">
    <source>
        <dbReference type="Proteomes" id="UP001151760"/>
    </source>
</evidence>
<evidence type="ECO:0000256" key="2">
    <source>
        <dbReference type="SAM" id="SignalP"/>
    </source>
</evidence>
<feature type="chain" id="PRO_5045749523" evidence="2">
    <location>
        <begin position="19"/>
        <end position="390"/>
    </location>
</feature>
<dbReference type="Proteomes" id="UP001151760">
    <property type="component" value="Unassembled WGS sequence"/>
</dbReference>
<organism evidence="3 4">
    <name type="scientific">Tanacetum coccineum</name>
    <dbReference type="NCBI Taxonomy" id="301880"/>
    <lineage>
        <taxon>Eukaryota</taxon>
        <taxon>Viridiplantae</taxon>
        <taxon>Streptophyta</taxon>
        <taxon>Embryophyta</taxon>
        <taxon>Tracheophyta</taxon>
        <taxon>Spermatophyta</taxon>
        <taxon>Magnoliopsida</taxon>
        <taxon>eudicotyledons</taxon>
        <taxon>Gunneridae</taxon>
        <taxon>Pentapetalae</taxon>
        <taxon>asterids</taxon>
        <taxon>campanulids</taxon>
        <taxon>Asterales</taxon>
        <taxon>Asteraceae</taxon>
        <taxon>Asteroideae</taxon>
        <taxon>Anthemideae</taxon>
        <taxon>Anthemidinae</taxon>
        <taxon>Tanacetum</taxon>
    </lineage>
</organism>
<accession>A0ABQ5FZK6</accession>
<comment type="caution">
    <text evidence="3">The sequence shown here is derived from an EMBL/GenBank/DDBJ whole genome shotgun (WGS) entry which is preliminary data.</text>
</comment>
<protein>
    <submittedName>
        <fullName evidence="3">Uncharacterized protein</fullName>
    </submittedName>
</protein>
<evidence type="ECO:0000313" key="3">
    <source>
        <dbReference type="EMBL" id="GJT68142.1"/>
    </source>
</evidence>
<reference evidence="3" key="2">
    <citation type="submission" date="2022-01" db="EMBL/GenBank/DDBJ databases">
        <authorList>
            <person name="Yamashiro T."/>
            <person name="Shiraishi A."/>
            <person name="Satake H."/>
            <person name="Nakayama K."/>
        </authorList>
    </citation>
    <scope>NUCLEOTIDE SEQUENCE</scope>
</reference>
<keyword evidence="2" id="KW-0732">Signal</keyword>
<feature type="region of interest" description="Disordered" evidence="1">
    <location>
        <begin position="85"/>
        <end position="114"/>
    </location>
</feature>
<keyword evidence="4" id="KW-1185">Reference proteome</keyword>
<gene>
    <name evidence="3" type="ORF">Tco_1019622</name>
</gene>
<name>A0ABQ5FZK6_9ASTR</name>
<evidence type="ECO:0000256" key="1">
    <source>
        <dbReference type="SAM" id="MobiDB-lite"/>
    </source>
</evidence>
<proteinExistence type="predicted"/>
<dbReference type="EMBL" id="BQNB010017872">
    <property type="protein sequence ID" value="GJT68142.1"/>
    <property type="molecule type" value="Genomic_DNA"/>
</dbReference>
<reference evidence="3" key="1">
    <citation type="journal article" date="2022" name="Int. J. Mol. Sci.">
        <title>Draft Genome of Tanacetum Coccineum: Genomic Comparison of Closely Related Tanacetum-Family Plants.</title>
        <authorList>
            <person name="Yamashiro T."/>
            <person name="Shiraishi A."/>
            <person name="Nakayama K."/>
            <person name="Satake H."/>
        </authorList>
    </citation>
    <scope>NUCLEOTIDE SEQUENCE</scope>
</reference>
<sequence length="390" mass="43934">MVTGVAVIVAISVISISSDSSEESVGTTTARVILFGTISTTIPSTAPTADLPTIHDDTPLIPTDTPTISPITPTIQYTSPFICTDSSDSDIPDRPPSQDPYEPIPIGRPYRTQPNGVRKMLTARKRVGPLPTHRLALRYSAYYSSNHFTFDDSSRDSQSYSFPEEGYVPYVPGEIKLGVDVEDRYEPYTESDVDSDIQVDIDACIAYVDKIAARGTYVRVVVETAAEEEVESNARGRVEVKVDPRVKSIVDDGVREPVREDVPDHVTADGTVEVTYEKLGDLVQRFHDHTIEIPVHWIQVIESVQRFQGHRIVATSQQSAAMSERIGTLERDNTRLRGMLDVERQIVDRLRHSMSHVQRELRQIRHFRFYDHVRIGRIETHARRHLGYRP</sequence>
<feature type="signal peptide" evidence="2">
    <location>
        <begin position="1"/>
        <end position="18"/>
    </location>
</feature>